<keyword evidence="4" id="KW-0325">Glycoprotein</keyword>
<sequence length="1814" mass="204570">MILSHALLLLLVGAACAQSSLEGWKNGKVYEYKVRSRTMTSFNKQSKHFSGIVMEGSLTVQPKGQDTLRAKISKARYAQVHTRLDNGWDSEIPRNQMNSQGLPLSNQPFEIKIKNGVVRDLIVNKNVPTWEVNILKAIVSQLQVDARGQNAEYSKHNQLPEGKQPYAIFKTREDSVSGRSEVTYDISPLPEEVLQSQPELVPMPELRGDDGEHISIIKTRNFSNTHQRISYHSGISGKNSFKPGSNDNGKYLSRSSVSRIVISGELKKFHIQSSVTINKVMHGADSNGNQLGMVASKMNLTLQDVKDSEEQLEAPSDPQSTGSLVYNYNNPLDKTSRRPNRPSPDESRRNSQDKRSEDRENSDESSSSSDDTSKSLYNNDEDNYMQPKPKLTEAPQTPLLPFYVGNGGHSIQKDGKVDVVKSAKNIARQIGQELQKPDSMVEERTLEKFTILTRLLRTMNAEQMAEVKRDLYEPRKSSNQLNQDSKDQRERRNAWEAMRDATAQAGTGPALVNIKQWIQNKELEDNEAAEVIDALAKSARTPTPEYMDALFELVKQQESPKESALRDSSVLSFANLIRRAIVNKRSAHNRYPVHVFGRMFNRENSNLHEKYIPYISEKLKKAVDEGDSKKIQLYTTAMGRTGDSHMLSVFEPYLEGRKQVSPYQRFIMVFSLSKLAETKPKLARSVLFKIYSNTADHHEIRTAAVFLLMKTNPPASMLQRMAEFTNQDSNKHVNSAVKSVIKSLSELDDDDDQSLSRAAQSARPLLTSESFGPEYSRAVIKEYKNPLTQSSVSVEAKYIGGGDSIIPKGAHVSISSSMMGMEDSSTELGYAVSSVQDLMEFVRQQLSADKKQSRRNQSNQEQKFSPEKIARLLGIQGKEPNQVEGLAFLQGTLANRVQAFDNHTLEKIPSELKRMVDEMKQGKSYEKTKLLNHEITVSFPTETGLPFYSTYKTPTVMSVRGEAKLRADSDSQSSIPKSVTASGETRVVLGMKVQERFGFVVPFENQEYIVGLDKNLQVHLPIRSEVEFDKNKKEIRIRLQPRKDAQEVKVLQFKTQPFTAKHDITNLEPVSSDKNTNILHQEKAKKSSVEFNDQNQKQRVQFTWERRTNDPKQEDESSEKKRQNAMESAKKMARSIASMLSPQSTETEYEKYSVKVSPQNDMSMEIRVSADSLSTEQNQSSESDSGSPNAKAPHLERSLGQRERKEKLMKEASKKINSAEANAIDISVQLGTETEPVVSITAAMARSNTDEKSRVLVYAATNLKNNENHHLSAAVESKTPNTLSMDFEETLKSNTPREFDAEVQYGKRSEDSSENSQNKIKIQGKAKQTENRKNEIRQSRDAQECSKEKSRTGNKMSPACERANQRAASVNIGEMTITLESESRLKSLLLRLVDAAESLARDSDRLEVSKDREDKEEKNKLKVSFETSSDDEEIDVTVKTPEAKYQFNDIKMSSGNKKKNQENDRDSEGKEDSENDSLIKSVCFIDKTQVKSFDNRRFPSKLGKCWHVAMTTYPKNDADSPSQQREIPEDKRVSILTRENDEGKKEMKITLGDNEVELKPAPESDSESKDVVAKVNGEKIKLSQSKSHQHKKDEEVEWELYRLHDRSAKLVSKKFDVYIIFDGSRTKVKVGNRYRDSVRGLCGNNDGESVDDQQTPQGYLIQNPLEFAATYALTNEEQCEGPARQNAEKAKKSPRVSLSARPGNVISDREAGRKNEEDSSERKGNESEKQCMKHRTMVQRNKDQICFSKRPVPSCSSRCSEAETRNKKIEFHCVPKSDASEKVADRVEKGANPDLTQKNTSKTEFQKIPVSCKA</sequence>
<feature type="compositionally biased region" description="Basic and acidic residues" evidence="6">
    <location>
        <begin position="1193"/>
        <end position="1212"/>
    </location>
</feature>
<feature type="compositionally biased region" description="Basic and acidic residues" evidence="6">
    <location>
        <begin position="1293"/>
        <end position="1311"/>
    </location>
</feature>
<feature type="compositionally biased region" description="Basic and acidic residues" evidence="6">
    <location>
        <begin position="1104"/>
        <end position="1130"/>
    </location>
</feature>
<feature type="region of interest" description="Disordered" evidence="6">
    <location>
        <begin position="1084"/>
        <end position="1212"/>
    </location>
</feature>
<dbReference type="Gene3D" id="2.20.80.10">
    <property type="entry name" value="Lipovitellin-phosvitin complex, chain A, domain 4"/>
    <property type="match status" value="1"/>
</dbReference>
<feature type="compositionally biased region" description="Polar residues" evidence="6">
    <location>
        <begin position="1089"/>
        <end position="1101"/>
    </location>
</feature>
<dbReference type="InterPro" id="IPR015816">
    <property type="entry name" value="Vitellinogen_b-sht_N"/>
</dbReference>
<feature type="compositionally biased region" description="Basic and acidic residues" evidence="6">
    <location>
        <begin position="484"/>
        <end position="493"/>
    </location>
</feature>
<dbReference type="SMART" id="SM00216">
    <property type="entry name" value="VWD"/>
    <property type="match status" value="1"/>
</dbReference>
<dbReference type="Gene3D" id="1.25.10.20">
    <property type="entry name" value="Vitellinogen, superhelical"/>
    <property type="match status" value="1"/>
</dbReference>
<dbReference type="PROSITE" id="PS51211">
    <property type="entry name" value="VITELLOGENIN"/>
    <property type="match status" value="1"/>
</dbReference>
<name>Q698K6_ENCFO</name>
<feature type="compositionally biased region" description="Polar residues" evidence="6">
    <location>
        <begin position="1794"/>
        <end position="1803"/>
    </location>
</feature>
<dbReference type="Gene3D" id="2.30.230.10">
    <property type="entry name" value="Lipovitellin, beta-sheet shell regions, chain A"/>
    <property type="match status" value="1"/>
</dbReference>
<feature type="signal peptide" evidence="7">
    <location>
        <begin position="1"/>
        <end position="17"/>
    </location>
</feature>
<dbReference type="InterPro" id="IPR011030">
    <property type="entry name" value="Lipovitellin_superhlx_dom"/>
</dbReference>
<evidence type="ECO:0000256" key="6">
    <source>
        <dbReference type="SAM" id="MobiDB-lite"/>
    </source>
</evidence>
<feature type="region of interest" description="Disordered" evidence="6">
    <location>
        <begin position="469"/>
        <end position="493"/>
    </location>
</feature>
<dbReference type="EMBL" id="AY553878">
    <property type="protein sequence ID" value="AAT48601.1"/>
    <property type="molecule type" value="Genomic_DNA"/>
</dbReference>
<comment type="caution">
    <text evidence="5">Lacks conserved residue(s) required for the propagation of feature annotation.</text>
</comment>
<dbReference type="FunFam" id="1.25.10.20:FF:000003">
    <property type="entry name" value="Vitellogenin C"/>
    <property type="match status" value="1"/>
</dbReference>
<evidence type="ECO:0000259" key="9">
    <source>
        <dbReference type="PROSITE" id="PS51233"/>
    </source>
</evidence>
<feature type="compositionally biased region" description="Basic and acidic residues" evidence="6">
    <location>
        <begin position="1459"/>
        <end position="1472"/>
    </location>
</feature>
<dbReference type="PANTHER" id="PTHR23345:SF15">
    <property type="entry name" value="VITELLOGENIN 1-RELATED"/>
    <property type="match status" value="1"/>
</dbReference>
<evidence type="ECO:0000256" key="1">
    <source>
        <dbReference type="ARBA" id="ARBA00022729"/>
    </source>
</evidence>
<dbReference type="GO" id="GO:0045735">
    <property type="term" value="F:nutrient reservoir activity"/>
    <property type="evidence" value="ECO:0007669"/>
    <property type="project" value="UniProtKB-KW"/>
</dbReference>
<feature type="compositionally biased region" description="Basic and acidic residues" evidence="6">
    <location>
        <begin position="1707"/>
        <end position="1731"/>
    </location>
</feature>
<feature type="compositionally biased region" description="Basic and acidic residues" evidence="6">
    <location>
        <begin position="1327"/>
        <end position="1351"/>
    </location>
</feature>
<dbReference type="Pfam" id="PF09172">
    <property type="entry name" value="Vit_open_b-sht"/>
    <property type="match status" value="1"/>
</dbReference>
<feature type="chain" id="PRO_5004269874" evidence="7">
    <location>
        <begin position="18"/>
        <end position="1814"/>
    </location>
</feature>
<feature type="region of interest" description="Disordered" evidence="6">
    <location>
        <begin position="1788"/>
        <end position="1814"/>
    </location>
</feature>
<keyword evidence="2" id="KW-0758">Storage protein</keyword>
<accession>Q698K6</accession>
<feature type="compositionally biased region" description="Polar residues" evidence="6">
    <location>
        <begin position="317"/>
        <end position="333"/>
    </location>
</feature>
<evidence type="ECO:0000259" key="8">
    <source>
        <dbReference type="PROSITE" id="PS51211"/>
    </source>
</evidence>
<feature type="region of interest" description="Disordered" evidence="6">
    <location>
        <begin position="1293"/>
        <end position="1363"/>
    </location>
</feature>
<feature type="compositionally biased region" description="Polar residues" evidence="6">
    <location>
        <begin position="1171"/>
        <end position="1188"/>
    </location>
</feature>
<keyword evidence="1 7" id="KW-0732">Signal</keyword>
<feature type="compositionally biased region" description="Polar residues" evidence="6">
    <location>
        <begin position="236"/>
        <end position="248"/>
    </location>
</feature>
<dbReference type="PANTHER" id="PTHR23345">
    <property type="entry name" value="VITELLOGENIN-RELATED"/>
    <property type="match status" value="1"/>
</dbReference>
<proteinExistence type="predicted"/>
<dbReference type="InterPro" id="IPR050733">
    <property type="entry name" value="Vitellogenin/Apolipophorin"/>
</dbReference>
<dbReference type="PROSITE" id="PS51233">
    <property type="entry name" value="VWFD"/>
    <property type="match status" value="1"/>
</dbReference>
<reference evidence="10" key="1">
    <citation type="journal article" date="2004" name="Insect Biochem. Mol. Biol.">
        <title>Vitellogenin of the parasitoid wasp, Encarsia formosa (Hymenoptera: Aphelinidae): gene organization and differential use by members of the genus.</title>
        <authorList>
            <person name="Donnell D.M."/>
        </authorList>
    </citation>
    <scope>NUCLEOTIDE SEQUENCE</scope>
</reference>
<dbReference type="SMART" id="SM00638">
    <property type="entry name" value="LPD_N"/>
    <property type="match status" value="1"/>
</dbReference>
<evidence type="ECO:0000256" key="3">
    <source>
        <dbReference type="ARBA" id="ARBA00023157"/>
    </source>
</evidence>
<feature type="compositionally biased region" description="Basic and acidic residues" evidence="6">
    <location>
        <begin position="343"/>
        <end position="359"/>
    </location>
</feature>
<dbReference type="InterPro" id="IPR001846">
    <property type="entry name" value="VWF_type-D"/>
</dbReference>
<organism evidence="10">
    <name type="scientific">Encarsia formosa</name>
    <name type="common">Whitefly parasite</name>
    <dbReference type="NCBI Taxonomy" id="32400"/>
    <lineage>
        <taxon>Eukaryota</taxon>
        <taxon>Metazoa</taxon>
        <taxon>Ecdysozoa</taxon>
        <taxon>Arthropoda</taxon>
        <taxon>Hexapoda</taxon>
        <taxon>Insecta</taxon>
        <taxon>Pterygota</taxon>
        <taxon>Neoptera</taxon>
        <taxon>Endopterygota</taxon>
        <taxon>Hymenoptera</taxon>
        <taxon>Apocrita</taxon>
        <taxon>Proctotrupomorpha</taxon>
        <taxon>Chalcidoidea</taxon>
        <taxon>Aphelinidae</taxon>
        <taxon>Coccophaginae</taxon>
        <taxon>Encarsia</taxon>
    </lineage>
</organism>
<dbReference type="Pfam" id="PF00094">
    <property type="entry name" value="VWD"/>
    <property type="match status" value="1"/>
</dbReference>
<gene>
    <name evidence="10" type="primary">Vg</name>
</gene>
<feature type="region of interest" description="Disordered" evidence="6">
    <location>
        <begin position="1446"/>
        <end position="1474"/>
    </location>
</feature>
<evidence type="ECO:0000313" key="10">
    <source>
        <dbReference type="EMBL" id="AAT48601.1"/>
    </source>
</evidence>
<feature type="domain" description="Vitellogenin" evidence="8">
    <location>
        <begin position="24"/>
        <end position="810"/>
    </location>
</feature>
<feature type="region of interest" description="Disordered" evidence="6">
    <location>
        <begin position="1678"/>
        <end position="1732"/>
    </location>
</feature>
<feature type="region of interest" description="Disordered" evidence="6">
    <location>
        <begin position="233"/>
        <end position="252"/>
    </location>
</feature>
<feature type="region of interest" description="Disordered" evidence="6">
    <location>
        <begin position="846"/>
        <end position="865"/>
    </location>
</feature>
<dbReference type="GO" id="GO:0005319">
    <property type="term" value="F:lipid transporter activity"/>
    <property type="evidence" value="ECO:0007669"/>
    <property type="project" value="InterPro"/>
</dbReference>
<dbReference type="InterPro" id="IPR001747">
    <property type="entry name" value="Vitellogenin_N"/>
</dbReference>
<keyword evidence="3" id="KW-1015">Disulfide bond</keyword>
<feature type="region of interest" description="Disordered" evidence="6">
    <location>
        <begin position="1401"/>
        <end position="1420"/>
    </location>
</feature>
<evidence type="ECO:0000256" key="4">
    <source>
        <dbReference type="ARBA" id="ARBA00023180"/>
    </source>
</evidence>
<dbReference type="InterPro" id="IPR015255">
    <property type="entry name" value="Vitellinogen_open_b-sht"/>
</dbReference>
<evidence type="ECO:0000256" key="5">
    <source>
        <dbReference type="PROSITE-ProRule" id="PRU00557"/>
    </source>
</evidence>
<protein>
    <submittedName>
        <fullName evidence="10">Vitellogenin</fullName>
    </submittedName>
</protein>
<evidence type="ECO:0000256" key="2">
    <source>
        <dbReference type="ARBA" id="ARBA00022761"/>
    </source>
</evidence>
<feature type="domain" description="VWFD" evidence="9">
    <location>
        <begin position="1481"/>
        <end position="1680"/>
    </location>
</feature>
<dbReference type="InterPro" id="IPR015819">
    <property type="entry name" value="Lipid_transp_b-sht_shell"/>
</dbReference>
<dbReference type="SUPFAM" id="SSF56968">
    <property type="entry name" value="Lipovitellin-phosvitin complex, beta-sheet shell regions"/>
    <property type="match status" value="2"/>
</dbReference>
<dbReference type="SMART" id="SM01169">
    <property type="entry name" value="DUF1943"/>
    <property type="match status" value="1"/>
</dbReference>
<feature type="region of interest" description="Disordered" evidence="6">
    <location>
        <begin position="306"/>
        <end position="397"/>
    </location>
</feature>
<evidence type="ECO:0000256" key="7">
    <source>
        <dbReference type="SAM" id="SignalP"/>
    </source>
</evidence>
<dbReference type="Pfam" id="PF01347">
    <property type="entry name" value="Vitellogenin_N"/>
    <property type="match status" value="1"/>
</dbReference>
<dbReference type="SUPFAM" id="SSF48431">
    <property type="entry name" value="Lipovitellin-phosvitin complex, superhelical domain"/>
    <property type="match status" value="1"/>
</dbReference>